<feature type="transmembrane region" description="Helical" evidence="2">
    <location>
        <begin position="153"/>
        <end position="173"/>
    </location>
</feature>
<feature type="region of interest" description="Disordered" evidence="1">
    <location>
        <begin position="1"/>
        <end position="82"/>
    </location>
</feature>
<keyword evidence="2" id="KW-0472">Membrane</keyword>
<evidence type="ECO:0000313" key="4">
    <source>
        <dbReference type="Proteomes" id="UP001629113"/>
    </source>
</evidence>
<feature type="transmembrane region" description="Helical" evidence="2">
    <location>
        <begin position="101"/>
        <end position="120"/>
    </location>
</feature>
<evidence type="ECO:0000256" key="1">
    <source>
        <dbReference type="SAM" id="MobiDB-lite"/>
    </source>
</evidence>
<keyword evidence="2" id="KW-0812">Transmembrane</keyword>
<reference evidence="3 4" key="1">
    <citation type="submission" date="2024-06" db="EMBL/GenBank/DDBJ databases">
        <title>Complete genome of Phlyctema vagabunda strain 19-DSS-EL-015.</title>
        <authorList>
            <person name="Fiorenzani C."/>
        </authorList>
    </citation>
    <scope>NUCLEOTIDE SEQUENCE [LARGE SCALE GENOMIC DNA]</scope>
    <source>
        <strain evidence="3 4">19-DSS-EL-015</strain>
    </source>
</reference>
<gene>
    <name evidence="3" type="ORF">PVAG01_03688</name>
</gene>
<comment type="caution">
    <text evidence="3">The sequence shown here is derived from an EMBL/GenBank/DDBJ whole genome shotgun (WGS) entry which is preliminary data.</text>
</comment>
<feature type="compositionally biased region" description="Basic residues" evidence="1">
    <location>
        <begin position="35"/>
        <end position="54"/>
    </location>
</feature>
<evidence type="ECO:0000256" key="2">
    <source>
        <dbReference type="SAM" id="Phobius"/>
    </source>
</evidence>
<dbReference type="Proteomes" id="UP001629113">
    <property type="component" value="Unassembled WGS sequence"/>
</dbReference>
<dbReference type="EMBL" id="JBFCZG010000003">
    <property type="protein sequence ID" value="KAL3424407.1"/>
    <property type="molecule type" value="Genomic_DNA"/>
</dbReference>
<accession>A0ABR4PM52</accession>
<sequence>MGRSSTAPLDTKLQRNGTKNSSRTVANTQEPPAAKSHHPHLKLPHPHIPKFHHSRHDDELTPPPSSRPSHDPPRPGLPQRQNSVQTRYMTMLLNLDDIPRLHNILAAFFTWVLLAGFLILPGTFTTITKKIDEDDGKSQTASEILRSIKHVQLLVVGGVCSGIGALGMAWLWYKWRRNYVWLLVIHPQPTLPTESPLF</sequence>
<evidence type="ECO:0000313" key="3">
    <source>
        <dbReference type="EMBL" id="KAL3424407.1"/>
    </source>
</evidence>
<organism evidence="3 4">
    <name type="scientific">Phlyctema vagabunda</name>
    <dbReference type="NCBI Taxonomy" id="108571"/>
    <lineage>
        <taxon>Eukaryota</taxon>
        <taxon>Fungi</taxon>
        <taxon>Dikarya</taxon>
        <taxon>Ascomycota</taxon>
        <taxon>Pezizomycotina</taxon>
        <taxon>Leotiomycetes</taxon>
        <taxon>Helotiales</taxon>
        <taxon>Dermateaceae</taxon>
        <taxon>Phlyctema</taxon>
    </lineage>
</organism>
<name>A0ABR4PM52_9HELO</name>
<keyword evidence="2" id="KW-1133">Transmembrane helix</keyword>
<feature type="compositionally biased region" description="Polar residues" evidence="1">
    <location>
        <begin position="1"/>
        <end position="30"/>
    </location>
</feature>
<keyword evidence="4" id="KW-1185">Reference proteome</keyword>
<protein>
    <submittedName>
        <fullName evidence="3">Uncharacterized protein</fullName>
    </submittedName>
</protein>
<proteinExistence type="predicted"/>